<keyword evidence="2" id="KW-0614">Plasmid</keyword>
<protein>
    <recommendedName>
        <fullName evidence="1">Condensation domain-containing protein</fullName>
    </recommendedName>
</protein>
<dbReference type="PANTHER" id="PTHR45527">
    <property type="entry name" value="NONRIBOSOMAL PEPTIDE SYNTHETASE"/>
    <property type="match status" value="1"/>
</dbReference>
<proteinExistence type="predicted"/>
<dbReference type="PANTHER" id="PTHR45527:SF1">
    <property type="entry name" value="FATTY ACID SYNTHASE"/>
    <property type="match status" value="1"/>
</dbReference>
<dbReference type="GO" id="GO:0008610">
    <property type="term" value="P:lipid biosynthetic process"/>
    <property type="evidence" value="ECO:0007669"/>
    <property type="project" value="UniProtKB-ARBA"/>
</dbReference>
<dbReference type="InterPro" id="IPR001242">
    <property type="entry name" value="Condensation_dom"/>
</dbReference>
<dbReference type="CDD" id="cd19531">
    <property type="entry name" value="LCL_NRPS-like"/>
    <property type="match status" value="1"/>
</dbReference>
<dbReference type="EMBL" id="CP070247">
    <property type="protein sequence ID" value="QRV39093.1"/>
    <property type="molecule type" value="Genomic_DNA"/>
</dbReference>
<dbReference type="Pfam" id="PF00668">
    <property type="entry name" value="Condensation"/>
    <property type="match status" value="1"/>
</dbReference>
<dbReference type="AlphaFoldDB" id="A0ABD7D9J0"/>
<organism evidence="2 3">
    <name type="scientific">Streptomyces californicus</name>
    <dbReference type="NCBI Taxonomy" id="67351"/>
    <lineage>
        <taxon>Bacteria</taxon>
        <taxon>Bacillati</taxon>
        <taxon>Actinomycetota</taxon>
        <taxon>Actinomycetes</taxon>
        <taxon>Kitasatosporales</taxon>
        <taxon>Streptomycetaceae</taxon>
        <taxon>Streptomyces</taxon>
    </lineage>
</organism>
<reference evidence="2 3" key="1">
    <citation type="submission" date="2021-02" db="EMBL/GenBank/DDBJ databases">
        <title>FDA dAtabase for Regulatory Grade micrObial Sequences (FDA-ARGOS): Supporting development and validation of Infectious Disease Dx tests.</title>
        <authorList>
            <person name="Sproer C."/>
            <person name="Gronow S."/>
            <person name="Severitt S."/>
            <person name="Schroder I."/>
            <person name="Tallon L."/>
            <person name="Sadzewicz L."/>
            <person name="Zhao X."/>
            <person name="Boylan J."/>
            <person name="Ott S."/>
            <person name="Bowen H."/>
            <person name="Vavikolanu K."/>
            <person name="Mehta A."/>
            <person name="Aluvathingal J."/>
            <person name="Nadendla S."/>
            <person name="Lowell S."/>
            <person name="Myers T."/>
            <person name="Yan Y."/>
            <person name="Sichtig H."/>
        </authorList>
    </citation>
    <scope>NUCLEOTIDE SEQUENCE [LARGE SCALE GENOMIC DNA]</scope>
    <source>
        <strain evidence="2 3">FDAARGOS_1212</strain>
        <plasmid evidence="2 3">unnamed3</plasmid>
    </source>
</reference>
<dbReference type="InterPro" id="IPR023213">
    <property type="entry name" value="CAT-like_dom_sf"/>
</dbReference>
<dbReference type="SUPFAM" id="SSF52777">
    <property type="entry name" value="CoA-dependent acyltransferases"/>
    <property type="match status" value="2"/>
</dbReference>
<gene>
    <name evidence="2" type="ORF">I6J42_33935</name>
</gene>
<accession>A0ABD7D9J0</accession>
<evidence type="ECO:0000313" key="2">
    <source>
        <dbReference type="EMBL" id="QRV39093.1"/>
    </source>
</evidence>
<evidence type="ECO:0000259" key="1">
    <source>
        <dbReference type="Pfam" id="PF00668"/>
    </source>
</evidence>
<feature type="domain" description="Condensation" evidence="1">
    <location>
        <begin position="10"/>
        <end position="419"/>
    </location>
</feature>
<evidence type="ECO:0000313" key="3">
    <source>
        <dbReference type="Proteomes" id="UP000623926"/>
    </source>
</evidence>
<dbReference type="Gene3D" id="3.30.559.10">
    <property type="entry name" value="Chloramphenicol acetyltransferase-like domain"/>
    <property type="match status" value="1"/>
</dbReference>
<sequence>MLFTSMLANPDENRAFNVENIHVLRGPVDAAALGRAVDLVVERHESLRTVFVTGPEGVALRVLPVPTGALVCRDHTGGAPLSPAALEDVVRADTEHLFDLAGERPSRFTLHRTGEEEYVLVVVVHHLVLDGWSMGVLLDDLGAAYAAVRAGERPFGGERPGQLGDFARYQRELSSSPAAVPLLDFWARQLAGLQDGSTVPYDRPARPYQTFAGDRLDFELPAALARSVGEAARAERVTVAAVTLLAYQLLLREYAGQEDIVVGVPTANRVQPWTHDCVGFLTNTHCVRSKLPARTPLRDLLHATARALTDALRHQEVPLIAVYEDLIARYGADNLPPYLFRTLFICHTHRVAPLALEGVACARRPFSQQASKADITLNVWPDGAGIRCQIEYNTDLYDASTMERVAERYRGVLSDIVNDLVW</sequence>
<dbReference type="Gene3D" id="3.30.559.30">
    <property type="entry name" value="Nonribosomal peptide synthetase, condensation domain"/>
    <property type="match status" value="1"/>
</dbReference>
<name>A0ABD7D9J0_9ACTN</name>
<dbReference type="Proteomes" id="UP000623926">
    <property type="component" value="Plasmid unnamed3"/>
</dbReference>
<geneLocation type="plasmid" evidence="2 3">
    <name>unnamed3</name>
</geneLocation>